<dbReference type="CDD" id="cd12114">
    <property type="entry name" value="A_NRPS_TlmIV_like"/>
    <property type="match status" value="1"/>
</dbReference>
<dbReference type="FunFam" id="3.30.300.30:FF:000010">
    <property type="entry name" value="Enterobactin synthetase component F"/>
    <property type="match status" value="1"/>
</dbReference>
<dbReference type="RefSeq" id="WP_129576291.1">
    <property type="nucleotide sequence ID" value="NZ_CP012672.1"/>
</dbReference>
<dbReference type="GO" id="GO:0031177">
    <property type="term" value="F:phosphopantetheine binding"/>
    <property type="evidence" value="ECO:0007669"/>
    <property type="project" value="InterPro"/>
</dbReference>
<dbReference type="FunFam" id="3.40.50.12780:FF:000012">
    <property type="entry name" value="Non-ribosomal peptide synthetase"/>
    <property type="match status" value="1"/>
</dbReference>
<dbReference type="GO" id="GO:0047462">
    <property type="term" value="F:phenylalanine racemase (ATP-hydrolyzing) activity"/>
    <property type="evidence" value="ECO:0007669"/>
    <property type="project" value="UniProtKB-EC"/>
</dbReference>
<dbReference type="Pfam" id="PF00550">
    <property type="entry name" value="PP-binding"/>
    <property type="match status" value="1"/>
</dbReference>
<evidence type="ECO:0000313" key="9">
    <source>
        <dbReference type="Proteomes" id="UP000295497"/>
    </source>
</evidence>
<organism evidence="8 9">
    <name type="scientific">Sorangium cellulosum</name>
    <name type="common">Polyangium cellulosum</name>
    <dbReference type="NCBI Taxonomy" id="56"/>
    <lineage>
        <taxon>Bacteria</taxon>
        <taxon>Pseudomonadati</taxon>
        <taxon>Myxococcota</taxon>
        <taxon>Polyangia</taxon>
        <taxon>Polyangiales</taxon>
        <taxon>Polyangiaceae</taxon>
        <taxon>Sorangium</taxon>
    </lineage>
</organism>
<dbReference type="AlphaFoldDB" id="A0A4P2QRB9"/>
<gene>
    <name evidence="8" type="ORF">SOCE836_048970</name>
</gene>
<dbReference type="PROSITE" id="PS00455">
    <property type="entry name" value="AMP_BINDING"/>
    <property type="match status" value="1"/>
</dbReference>
<feature type="region of interest" description="Disordered" evidence="6">
    <location>
        <begin position="1096"/>
        <end position="1134"/>
    </location>
</feature>
<dbReference type="InterPro" id="IPR001242">
    <property type="entry name" value="Condensation_dom"/>
</dbReference>
<dbReference type="NCBIfam" id="TIGR01733">
    <property type="entry name" value="AA-adenyl-dom"/>
    <property type="match status" value="1"/>
</dbReference>
<dbReference type="SMART" id="SM00823">
    <property type="entry name" value="PKS_PP"/>
    <property type="match status" value="1"/>
</dbReference>
<dbReference type="InterPro" id="IPR020806">
    <property type="entry name" value="PKS_PP-bd"/>
</dbReference>
<dbReference type="Proteomes" id="UP000295497">
    <property type="component" value="Chromosome"/>
</dbReference>
<name>A0A4P2QRB9_SORCE</name>
<evidence type="ECO:0000259" key="7">
    <source>
        <dbReference type="PROSITE" id="PS50075"/>
    </source>
</evidence>
<evidence type="ECO:0000256" key="6">
    <source>
        <dbReference type="SAM" id="MobiDB-lite"/>
    </source>
</evidence>
<dbReference type="InterPro" id="IPR020459">
    <property type="entry name" value="AMP-binding"/>
</dbReference>
<dbReference type="SUPFAM" id="SSF56801">
    <property type="entry name" value="Acetyl-CoA synthetase-like"/>
    <property type="match status" value="1"/>
</dbReference>
<dbReference type="Pfam" id="PF00668">
    <property type="entry name" value="Condensation"/>
    <property type="match status" value="1"/>
</dbReference>
<evidence type="ECO:0000256" key="5">
    <source>
        <dbReference type="ARBA" id="ARBA00022598"/>
    </source>
</evidence>
<feature type="domain" description="Carrier" evidence="7">
    <location>
        <begin position="1010"/>
        <end position="1085"/>
    </location>
</feature>
<dbReference type="PRINTS" id="PR00154">
    <property type="entry name" value="AMPBINDING"/>
</dbReference>
<dbReference type="GO" id="GO:0044550">
    <property type="term" value="P:secondary metabolite biosynthetic process"/>
    <property type="evidence" value="ECO:0007669"/>
    <property type="project" value="UniProtKB-ARBA"/>
</dbReference>
<dbReference type="Pfam" id="PF13193">
    <property type="entry name" value="AMP-binding_C"/>
    <property type="match status" value="1"/>
</dbReference>
<dbReference type="GO" id="GO:0016874">
    <property type="term" value="F:ligase activity"/>
    <property type="evidence" value="ECO:0007669"/>
    <property type="project" value="UniProtKB-KW"/>
</dbReference>
<dbReference type="FunFam" id="3.40.50.980:FF:000001">
    <property type="entry name" value="Non-ribosomal peptide synthetase"/>
    <property type="match status" value="1"/>
</dbReference>
<dbReference type="CDD" id="cd19535">
    <property type="entry name" value="Cyc_NRPS"/>
    <property type="match status" value="1"/>
</dbReference>
<evidence type="ECO:0000256" key="2">
    <source>
        <dbReference type="ARBA" id="ARBA00004924"/>
    </source>
</evidence>
<keyword evidence="3" id="KW-0596">Phosphopantetheine</keyword>
<keyword evidence="4" id="KW-0597">Phosphoprotein</keyword>
<comment type="cofactor">
    <cofactor evidence="1">
        <name>pantetheine 4'-phosphate</name>
        <dbReference type="ChEBI" id="CHEBI:47942"/>
    </cofactor>
</comment>
<accession>A0A4P2QRB9</accession>
<dbReference type="Gene3D" id="3.30.559.10">
    <property type="entry name" value="Chloramphenicol acetyltransferase-like domain"/>
    <property type="match status" value="1"/>
</dbReference>
<dbReference type="Pfam" id="PF00501">
    <property type="entry name" value="AMP-binding"/>
    <property type="match status" value="1"/>
</dbReference>
<evidence type="ECO:0000256" key="3">
    <source>
        <dbReference type="ARBA" id="ARBA00022450"/>
    </source>
</evidence>
<dbReference type="FunFam" id="3.30.559.30:FF:000006">
    <property type="entry name" value="Yersiniabactin polyketide/non-ribosomal peptide synthetase"/>
    <property type="match status" value="1"/>
</dbReference>
<protein>
    <submittedName>
        <fullName evidence="8">Peptide synthetase</fullName>
        <ecNumber evidence="8">5.1.1.11</ecNumber>
    </submittedName>
</protein>
<evidence type="ECO:0000256" key="4">
    <source>
        <dbReference type="ARBA" id="ARBA00022553"/>
    </source>
</evidence>
<dbReference type="InterPro" id="IPR036736">
    <property type="entry name" value="ACP-like_sf"/>
</dbReference>
<dbReference type="InterPro" id="IPR009081">
    <property type="entry name" value="PP-bd_ACP"/>
</dbReference>
<dbReference type="EC" id="5.1.1.11" evidence="8"/>
<dbReference type="InterPro" id="IPR000873">
    <property type="entry name" value="AMP-dep_synth/lig_dom"/>
</dbReference>
<dbReference type="SUPFAM" id="SSF47336">
    <property type="entry name" value="ACP-like"/>
    <property type="match status" value="1"/>
</dbReference>
<dbReference type="PROSITE" id="PS50075">
    <property type="entry name" value="CARRIER"/>
    <property type="match status" value="1"/>
</dbReference>
<comment type="pathway">
    <text evidence="2">Siderophore biosynthesis.</text>
</comment>
<dbReference type="Gene3D" id="3.40.50.980">
    <property type="match status" value="2"/>
</dbReference>
<evidence type="ECO:0000256" key="1">
    <source>
        <dbReference type="ARBA" id="ARBA00001957"/>
    </source>
</evidence>
<reference evidence="8 9" key="1">
    <citation type="submission" date="2015-09" db="EMBL/GenBank/DDBJ databases">
        <title>Sorangium comparison.</title>
        <authorList>
            <person name="Zaburannyi N."/>
            <person name="Bunk B."/>
            <person name="Overmann J."/>
            <person name="Mueller R."/>
        </authorList>
    </citation>
    <scope>NUCLEOTIDE SEQUENCE [LARGE SCALE GENOMIC DNA]</scope>
    <source>
        <strain evidence="8 9">So ce836</strain>
    </source>
</reference>
<dbReference type="PANTHER" id="PTHR45527">
    <property type="entry name" value="NONRIBOSOMAL PEPTIDE SYNTHETASE"/>
    <property type="match status" value="1"/>
</dbReference>
<dbReference type="InterPro" id="IPR057737">
    <property type="entry name" value="Condensation_MtbB-like"/>
</dbReference>
<keyword evidence="5" id="KW-0436">Ligase</keyword>
<dbReference type="Gene3D" id="2.30.38.10">
    <property type="entry name" value="Luciferase, Domain 3"/>
    <property type="match status" value="1"/>
</dbReference>
<dbReference type="GO" id="GO:0005737">
    <property type="term" value="C:cytoplasm"/>
    <property type="evidence" value="ECO:0007669"/>
    <property type="project" value="TreeGrafter"/>
</dbReference>
<dbReference type="EMBL" id="CP012672">
    <property type="protein sequence ID" value="AUX32750.1"/>
    <property type="molecule type" value="Genomic_DNA"/>
</dbReference>
<dbReference type="InterPro" id="IPR023213">
    <property type="entry name" value="CAT-like_dom_sf"/>
</dbReference>
<keyword evidence="8" id="KW-0413">Isomerase</keyword>
<dbReference type="Gene3D" id="3.30.559.30">
    <property type="entry name" value="Nonribosomal peptide synthetase, condensation domain"/>
    <property type="match status" value="1"/>
</dbReference>
<dbReference type="PANTHER" id="PTHR45527:SF10">
    <property type="entry name" value="PYOCHELIN SYNTHASE PCHF"/>
    <property type="match status" value="1"/>
</dbReference>
<dbReference type="Gene3D" id="3.30.300.30">
    <property type="match status" value="1"/>
</dbReference>
<sequence>MSLSGFDLSDEQQKLVAALLREQGIALDDSAGPMLRVDLERRNEPFPLTDVQEAYFLGRSGHFELGNVACHGYQEFDVEGLDVERYEEAWNRAVARHDMLRAVVSPGGTQTILREVPRFRVDVTDLRRKAPEEREQALREVRDAMSHRVPDPHRWPMFAVRVSRLDDGRARIHISSDALLLDGHSAALLQGEIRRFYEDPGFAPPPLAVSFRDYVLTLRAQQDAEAWRESERYWRIRAETLPPAPELPLCVRVSDVERPRFVRRQRRLEPAVWSRLKDRSRALGATSSVLVLAAFAEVLRRFGRRRDFTVNLTLFDRQPVHPEVDRIAGDFTSTLLVEVRDDGATFAERVRALQESFLRDLEHRRVSGMHALRHYAHVHRRVGAALMPVVFTSMLATGPAGRDVAPAGHLGELTYTVTQTPQVLLDHQLHEDRGALVLAWDTVEEAFAPGVLDAMFAAYLGLLERLGEEGSPAWQEASPVGLPAEQAGLRRRQNATAAPESGDLLHSAFCRNAQAHPEREAIVCEDRRLSYGELAERAVWLAARLRAHGVAPGELVAVVMERGWEQAVAVLAVLEAGGAYVPIDATLPEKRIHALLDATRTRVVLAQSWVKERLALHGHGAIETVDDAGRCAPTWDAPRQRPEDVAYVIYTSGSTGTPKGVVIEHRSAVNTVEDINARFDVGPSDRVLGVSSLSFDLSVYDIFGTLAAGGCLVMPGRGHDKDPEHWLTLVQRERVSLWNSVPALLQMLVDFAEGRGASLARLRVALLSGDWIPVDLPERLRKLAPGVRAVSLGGATEASIWSIVHPIEGALPGWTSVPYGRPLRNQRWYVLNDRMEECPDHVSGELYIGGLGLARGYWDDPTRTAERFVTWAGTGERLYRTGDLGRYREGGVLEILGREDQQVKVGGHRIELGEIEAALGDHPSVREAVVIAQGEAQDSQKPLVGYAVLRPGAQASEDVLLQHLRERLPLYMIPRYLRLLEALPLSANGKVDRRALPKVDVSDRRGEHIAPRTDLERTLAGVVAEVLRLPQVSVKARFLDLGATSLALVEVHKILEARLGREIPVLDLFEHGSVAALAARLETACRDIGPQAVEGTARAAQDPVSLARLQGARRRQQRSRGRAAETDNESEEQR</sequence>
<dbReference type="InterPro" id="IPR010071">
    <property type="entry name" value="AA_adenyl_dom"/>
</dbReference>
<dbReference type="Gene3D" id="1.10.1200.10">
    <property type="entry name" value="ACP-like"/>
    <property type="match status" value="1"/>
</dbReference>
<dbReference type="GO" id="GO:0043041">
    <property type="term" value="P:amino acid activation for nonribosomal peptide biosynthetic process"/>
    <property type="evidence" value="ECO:0007669"/>
    <property type="project" value="TreeGrafter"/>
</dbReference>
<dbReference type="InterPro" id="IPR020845">
    <property type="entry name" value="AMP-binding_CS"/>
</dbReference>
<proteinExistence type="predicted"/>
<feature type="compositionally biased region" description="Basic residues" evidence="6">
    <location>
        <begin position="1111"/>
        <end position="1121"/>
    </location>
</feature>
<dbReference type="SUPFAM" id="SSF52777">
    <property type="entry name" value="CoA-dependent acyltransferases"/>
    <property type="match status" value="2"/>
</dbReference>
<dbReference type="InterPro" id="IPR045851">
    <property type="entry name" value="AMP-bd_C_sf"/>
</dbReference>
<dbReference type="InterPro" id="IPR025110">
    <property type="entry name" value="AMP-bd_C"/>
</dbReference>
<evidence type="ECO:0000313" key="8">
    <source>
        <dbReference type="EMBL" id="AUX32750.1"/>
    </source>
</evidence>
<dbReference type="FunFam" id="3.30.559.10:FF:000023">
    <property type="entry name" value="Non-ribosomal peptide synthetase"/>
    <property type="match status" value="1"/>
</dbReference>